<accession>A0ACC2WUF8</accession>
<evidence type="ECO:0000313" key="2">
    <source>
        <dbReference type="Proteomes" id="UP001243375"/>
    </source>
</evidence>
<sequence length="554" mass="59501">MPNMTQPYGTKAKTALPSAPVPKPPASFLSRARQLLDMESTFQDDAPPDGFFDDPDYTIVSSQHFYLRTPIKRSEPQQKPSVPNRTSVAHELSHAAASPSLPSSTDSHSSGPSRTHRSSGGDHPLLKDGARRAGRSRKQHEATSISEPSYSPPAKNDTSAAPQSSLSPVTLDLSRILESTMTQFSQSQLIGPYLSVFGGDLQSENIQNLSGLQDDETSSAGHSYSPALKNAPPTVPSSSASAVRMESSRFPQPAVAGSSHERQLPGSHQSDLRDDTGSDISVDSEGDEEKVTVGVDHTTILDNDDLWESSGSRHGDTEDAALSTDCSNSPHSHLSRRMDDVSTVAAAIGSCINALAFEDHLLNVESSVEKRDAQADTFGEWVISHDDGNNITGHLDSSPPITRSHLPQPKAVTSVERESSVKNISAATGTLASQRIIRKWQTHDDETDPVGNSRSPSPIERPLSSPTALLDPERSIVAKWHATQDDGIDSSGKSRSSVPIEDSHTELQHSLPPTASVALESPLTETSHDTALKDQLVLDLLRALIRAVKEQFQA</sequence>
<reference evidence="1" key="1">
    <citation type="submission" date="2023-04" db="EMBL/GenBank/DDBJ databases">
        <title>Draft Genome sequencing of Naganishia species isolated from polar environments using Oxford Nanopore Technology.</title>
        <authorList>
            <person name="Leo P."/>
            <person name="Venkateswaran K."/>
        </authorList>
    </citation>
    <scope>NUCLEOTIDE SEQUENCE</scope>
    <source>
        <strain evidence="1">MNA-CCFEE 5425</strain>
    </source>
</reference>
<keyword evidence="2" id="KW-1185">Reference proteome</keyword>
<protein>
    <submittedName>
        <fullName evidence="1">Uncharacterized protein</fullName>
    </submittedName>
</protein>
<dbReference type="Proteomes" id="UP001243375">
    <property type="component" value="Unassembled WGS sequence"/>
</dbReference>
<comment type="caution">
    <text evidence="1">The sequence shown here is derived from an EMBL/GenBank/DDBJ whole genome shotgun (WGS) entry which is preliminary data.</text>
</comment>
<name>A0ACC2WUF8_9TREE</name>
<dbReference type="EMBL" id="JASBWU010000017">
    <property type="protein sequence ID" value="KAJ9115068.1"/>
    <property type="molecule type" value="Genomic_DNA"/>
</dbReference>
<evidence type="ECO:0000313" key="1">
    <source>
        <dbReference type="EMBL" id="KAJ9115068.1"/>
    </source>
</evidence>
<organism evidence="1 2">
    <name type="scientific">Naganishia vaughanmartiniae</name>
    <dbReference type="NCBI Taxonomy" id="1424756"/>
    <lineage>
        <taxon>Eukaryota</taxon>
        <taxon>Fungi</taxon>
        <taxon>Dikarya</taxon>
        <taxon>Basidiomycota</taxon>
        <taxon>Agaricomycotina</taxon>
        <taxon>Tremellomycetes</taxon>
        <taxon>Filobasidiales</taxon>
        <taxon>Filobasidiaceae</taxon>
        <taxon>Naganishia</taxon>
    </lineage>
</organism>
<gene>
    <name evidence="1" type="ORF">QFC22_005396</name>
</gene>
<proteinExistence type="predicted"/>